<feature type="transmembrane region" description="Helical" evidence="1">
    <location>
        <begin position="311"/>
        <end position="334"/>
    </location>
</feature>
<evidence type="ECO:0000256" key="1">
    <source>
        <dbReference type="SAM" id="Phobius"/>
    </source>
</evidence>
<feature type="transmembrane region" description="Helical" evidence="1">
    <location>
        <begin position="274"/>
        <end position="299"/>
    </location>
</feature>
<feature type="transmembrane region" description="Helical" evidence="1">
    <location>
        <begin position="110"/>
        <end position="129"/>
    </location>
</feature>
<feature type="transmembrane region" description="Helical" evidence="1">
    <location>
        <begin position="341"/>
        <end position="362"/>
    </location>
</feature>
<gene>
    <name evidence="2" type="ORF">C7A17_17750</name>
</gene>
<evidence type="ECO:0000313" key="2">
    <source>
        <dbReference type="EMBL" id="AVO54528.1"/>
    </source>
</evidence>
<keyword evidence="1" id="KW-1133">Transmembrane helix</keyword>
<feature type="transmembrane region" description="Helical" evidence="1">
    <location>
        <begin position="229"/>
        <end position="253"/>
    </location>
</feature>
<feature type="transmembrane region" description="Helical" evidence="1">
    <location>
        <begin position="42"/>
        <end position="64"/>
    </location>
</feature>
<evidence type="ECO:0000313" key="3">
    <source>
        <dbReference type="Proteomes" id="UP000238327"/>
    </source>
</evidence>
<feature type="transmembrane region" description="Helical" evidence="1">
    <location>
        <begin position="368"/>
        <end position="387"/>
    </location>
</feature>
<feature type="transmembrane region" description="Helical" evidence="1">
    <location>
        <begin position="85"/>
        <end position="104"/>
    </location>
</feature>
<dbReference type="RefSeq" id="WP_106739260.1">
    <property type="nucleotide sequence ID" value="NZ_CP027657.1"/>
</dbReference>
<organism evidence="2 3">
    <name type="scientific">Ectopseudomonas mendocina</name>
    <name type="common">Pseudomonas mendocina</name>
    <dbReference type="NCBI Taxonomy" id="300"/>
    <lineage>
        <taxon>Bacteria</taxon>
        <taxon>Pseudomonadati</taxon>
        <taxon>Pseudomonadota</taxon>
        <taxon>Gammaproteobacteria</taxon>
        <taxon>Pseudomonadales</taxon>
        <taxon>Pseudomonadaceae</taxon>
        <taxon>Ectopseudomonas</taxon>
    </lineage>
</organism>
<keyword evidence="1" id="KW-0472">Membrane</keyword>
<feature type="transmembrane region" description="Helical" evidence="1">
    <location>
        <begin position="396"/>
        <end position="429"/>
    </location>
</feature>
<dbReference type="Proteomes" id="UP000238327">
    <property type="component" value="Chromosome"/>
</dbReference>
<protein>
    <submittedName>
        <fullName evidence="2">Uncharacterized protein</fullName>
    </submittedName>
</protein>
<accession>A0A2R3QS25</accession>
<sequence>MAHSGLSFASGAAIYATGQITNFAFQLLLLQQLGQSLYAEVGLAHLLILSTLFIADLGYSSLFLRESPDAPGWSARWRKALLHRLTLTLLLDAAVLLGWLLIRGAQSDGFAYLLSALPATLLGLINYSAPLLAQGRRHMGFLLQQVAWPTALMASLIVLLSNTPLSASTAGALVSLGFAAQAAVNLYTFGRPHLLLPSLDKRESNMLASALQLSMIGIAGTLHERLTPFLIAQLAPSFTATYLLLSHALNGASGIFNQFNRLLLVEVKGSGSRWAGYLGALLLAGLAIGLLLVLTFWTLWPATPLLQRLDLLIPIMLGWTFITLGGLGSALAIGHGHERQLLHIMFFGLFTSALWQLTAFALESAAGLLWGRALVMLGLTLATLHLCRLGLTSSGYLLLTSIFISALIIDLPAAWLLNAALLPLILLSLYRQPQALREAGTPHAAKTQSPAAFQQALADHYGAEISRLRHELFFIRQRTGYKRNLRCFLAAMRDAGYCLSLPRQSARLPTIIGVASLPGSSGREALEPCLQSLQAQGRPTAIVIHPRLRSIVSGSCPARPSFKGWISALHAWIMPLPAAHQAPIEAWPVRCTLFRHRLWLEAWRRTLAQQAAGGTLLLHNDFDLFAVAAIEASRGTWRSLCVQHGLPTDEFAPPRADRQLVWGESSQEAYLTLGFPPATLLRGPSKALPPPTEALSTPAAICIISQTHTPIFGRSLKADFIQLAQHLHADDHYGQRLQILLHPEECRQANPYPATLVHLCRRPPHDILQPGSAPSIVLGFCSTALLDAARYGHLVIGLDWQAPGSIAARKVGQPLIRVADYQALRQLLDALVQHEERRQVFLKRQRDWLEDTFKTNDQWLEWVGCTR</sequence>
<reference evidence="2 3" key="1">
    <citation type="submission" date="2018-03" db="EMBL/GenBank/DDBJ databases">
        <title>Complete genome sequence and methylome analysis of Pseudomonas mendocina NEB 698.</title>
        <authorList>
            <person name="Morgan R.D."/>
        </authorList>
    </citation>
    <scope>NUCLEOTIDE SEQUENCE [LARGE SCALE GENOMIC DNA]</scope>
    <source>
        <strain evidence="2 3">NEB698</strain>
    </source>
</reference>
<dbReference type="STRING" id="1001585.MDS_1414"/>
<dbReference type="EMBL" id="CP027657">
    <property type="protein sequence ID" value="AVO54528.1"/>
    <property type="molecule type" value="Genomic_DNA"/>
</dbReference>
<name>A0A2R3QS25_ECTME</name>
<proteinExistence type="predicted"/>
<dbReference type="AlphaFoldDB" id="A0A2R3QS25"/>
<feature type="transmembrane region" description="Helical" evidence="1">
    <location>
        <begin position="167"/>
        <end position="186"/>
    </location>
</feature>
<feature type="transmembrane region" description="Helical" evidence="1">
    <location>
        <begin position="141"/>
        <end position="161"/>
    </location>
</feature>
<dbReference type="OrthoDB" id="8437159at2"/>
<keyword evidence="1" id="KW-0812">Transmembrane</keyword>